<comment type="caution">
    <text evidence="8">The sequence shown here is derived from an EMBL/GenBank/DDBJ whole genome shotgun (WGS) entry which is preliminary data.</text>
</comment>
<dbReference type="eggNOG" id="COG0701">
    <property type="taxonomic scope" value="Bacteria"/>
</dbReference>
<dbReference type="EMBL" id="CCDP010000002">
    <property type="protein sequence ID" value="CDQ40536.1"/>
    <property type="molecule type" value="Genomic_DNA"/>
</dbReference>
<name>A0A024QF21_9BACI</name>
<comment type="subcellular location">
    <subcellularLocation>
        <location evidence="1">Cell membrane</location>
        <topology evidence="1">Multi-pass membrane protein</topology>
    </subcellularLocation>
</comment>
<feature type="transmembrane region" description="Helical" evidence="7">
    <location>
        <begin position="158"/>
        <end position="175"/>
    </location>
</feature>
<dbReference type="Pfam" id="PF03773">
    <property type="entry name" value="ArsP_1"/>
    <property type="match status" value="1"/>
</dbReference>
<sequence length="336" mass="36392">MLGKIRSTVIDVTGVLIIGLAIYLISISGTIQGGITLPSSIYNMNTIFLSILIEALPFVLVGVLIAGGIQIFITEDHIKRWIPKNRFAAILMSCVVGACFPACECGIVPIVRRLIAKGVPIYAGIGFLLTGPLINPIVILSTYMAFGNDLKVALSRMIIGFIVAVIVAFLISLLFRTNQLKQELKNANHCEHGTAAVGQPVTMKIFHVLTHAVDEFFDMGKYLIIGALLAAFVQTYVSSESLVAIGNGQIASSTIVMMGLAFLLSLCSEADAFIAASFSNLFAPTAILAFLVYGPMIDLKNMMMMLSVFRAKFVFTFVSIVTIVVFVVFILLNQFY</sequence>
<feature type="transmembrane region" description="Helical" evidence="7">
    <location>
        <begin position="85"/>
        <end position="109"/>
    </location>
</feature>
<evidence type="ECO:0000256" key="1">
    <source>
        <dbReference type="ARBA" id="ARBA00004651"/>
    </source>
</evidence>
<dbReference type="STRING" id="1462526.BN990_02861"/>
<feature type="transmembrane region" description="Helical" evidence="7">
    <location>
        <begin position="313"/>
        <end position="332"/>
    </location>
</feature>
<evidence type="ECO:0000256" key="4">
    <source>
        <dbReference type="ARBA" id="ARBA00022692"/>
    </source>
</evidence>
<dbReference type="InterPro" id="IPR052923">
    <property type="entry name" value="UPF0718"/>
</dbReference>
<protein>
    <submittedName>
        <fullName evidence="8">Putative permease</fullName>
    </submittedName>
</protein>
<dbReference type="RefSeq" id="WP_021292408.1">
    <property type="nucleotide sequence ID" value="NZ_BNER01000011.1"/>
</dbReference>
<dbReference type="OrthoDB" id="9810876at2"/>
<evidence type="ECO:0000256" key="2">
    <source>
        <dbReference type="ARBA" id="ARBA00006386"/>
    </source>
</evidence>
<keyword evidence="3" id="KW-1003">Cell membrane</keyword>
<dbReference type="InterPro" id="IPR005524">
    <property type="entry name" value="DUF318"/>
</dbReference>
<keyword evidence="6 7" id="KW-0472">Membrane</keyword>
<gene>
    <name evidence="8" type="ORF">BN990_02861</name>
</gene>
<feature type="transmembrane region" description="Helical" evidence="7">
    <location>
        <begin position="121"/>
        <end position="146"/>
    </location>
</feature>
<accession>A0A024QF21</accession>
<reference evidence="8 9" key="1">
    <citation type="submission" date="2014-03" db="EMBL/GenBank/DDBJ databases">
        <authorList>
            <person name="Urmite Genomes U."/>
        </authorList>
    </citation>
    <scope>NUCLEOTIDE SEQUENCE [LARGE SCALE GENOMIC DNA]</scope>
    <source>
        <strain evidence="8 9">Vm-5</strain>
    </source>
</reference>
<evidence type="ECO:0000256" key="6">
    <source>
        <dbReference type="ARBA" id="ARBA00023136"/>
    </source>
</evidence>
<evidence type="ECO:0000256" key="7">
    <source>
        <dbReference type="SAM" id="Phobius"/>
    </source>
</evidence>
<organism evidence="8 9">
    <name type="scientific">Virgibacillus massiliensis</name>
    <dbReference type="NCBI Taxonomy" id="1462526"/>
    <lineage>
        <taxon>Bacteria</taxon>
        <taxon>Bacillati</taxon>
        <taxon>Bacillota</taxon>
        <taxon>Bacilli</taxon>
        <taxon>Bacillales</taxon>
        <taxon>Bacillaceae</taxon>
        <taxon>Virgibacillus</taxon>
    </lineage>
</organism>
<evidence type="ECO:0000256" key="3">
    <source>
        <dbReference type="ARBA" id="ARBA00022475"/>
    </source>
</evidence>
<evidence type="ECO:0000256" key="5">
    <source>
        <dbReference type="ARBA" id="ARBA00022989"/>
    </source>
</evidence>
<dbReference type="AlphaFoldDB" id="A0A024QF21"/>
<feature type="transmembrane region" description="Helical" evidence="7">
    <location>
        <begin position="272"/>
        <end position="293"/>
    </location>
</feature>
<feature type="transmembrane region" description="Helical" evidence="7">
    <location>
        <begin position="244"/>
        <end position="266"/>
    </location>
</feature>
<keyword evidence="9" id="KW-1185">Reference proteome</keyword>
<evidence type="ECO:0000313" key="8">
    <source>
        <dbReference type="EMBL" id="CDQ40536.1"/>
    </source>
</evidence>
<feature type="transmembrane region" description="Helical" evidence="7">
    <location>
        <begin position="12"/>
        <end position="35"/>
    </location>
</feature>
<reference evidence="9" key="2">
    <citation type="submission" date="2014-05" db="EMBL/GenBank/DDBJ databases">
        <title>Draft genome sequence of Virgibacillus massiliensis Vm-5.</title>
        <authorList>
            <person name="Khelaifia S."/>
            <person name="Croce O."/>
            <person name="Lagier J.C."/>
            <person name="Raoult D."/>
        </authorList>
    </citation>
    <scope>NUCLEOTIDE SEQUENCE [LARGE SCALE GENOMIC DNA]</scope>
    <source>
        <strain evidence="9">Vm-5</strain>
    </source>
</reference>
<dbReference type="GO" id="GO:0005886">
    <property type="term" value="C:plasma membrane"/>
    <property type="evidence" value="ECO:0007669"/>
    <property type="project" value="UniProtKB-SubCell"/>
</dbReference>
<evidence type="ECO:0000313" key="9">
    <source>
        <dbReference type="Proteomes" id="UP000028875"/>
    </source>
</evidence>
<dbReference type="Proteomes" id="UP000028875">
    <property type="component" value="Unassembled WGS sequence"/>
</dbReference>
<dbReference type="PANTHER" id="PTHR34184:SF4">
    <property type="entry name" value="UPF0718 PROTEIN YCGR"/>
    <property type="match status" value="1"/>
</dbReference>
<keyword evidence="5 7" id="KW-1133">Transmembrane helix</keyword>
<feature type="transmembrane region" description="Helical" evidence="7">
    <location>
        <begin position="47"/>
        <end position="73"/>
    </location>
</feature>
<comment type="similarity">
    <text evidence="2">Belongs to the UPF0718 family.</text>
</comment>
<proteinExistence type="inferred from homology"/>
<keyword evidence="4 7" id="KW-0812">Transmembrane</keyword>
<dbReference type="PANTHER" id="PTHR34184">
    <property type="entry name" value="UPF0718 PROTEIN YCGR"/>
    <property type="match status" value="1"/>
</dbReference>